<feature type="domain" description="Isochorismatase-like" evidence="2">
    <location>
        <begin position="12"/>
        <end position="166"/>
    </location>
</feature>
<dbReference type="Pfam" id="PF00857">
    <property type="entry name" value="Isochorismatase"/>
    <property type="match status" value="1"/>
</dbReference>
<dbReference type="GO" id="GO:0008908">
    <property type="term" value="F:isochorismatase activity"/>
    <property type="evidence" value="ECO:0007669"/>
    <property type="project" value="UniProtKB-EC"/>
</dbReference>
<dbReference type="OrthoDB" id="4832958at2"/>
<evidence type="ECO:0000313" key="4">
    <source>
        <dbReference type="Proteomes" id="UP000035763"/>
    </source>
</evidence>
<dbReference type="CDD" id="cd00431">
    <property type="entry name" value="cysteine_hydrolases"/>
    <property type="match status" value="1"/>
</dbReference>
<dbReference type="SUPFAM" id="SSF52499">
    <property type="entry name" value="Isochorismatase-like hydrolases"/>
    <property type="match status" value="1"/>
</dbReference>
<keyword evidence="1 3" id="KW-0378">Hydrolase</keyword>
<dbReference type="PANTHER" id="PTHR43540">
    <property type="entry name" value="PEROXYUREIDOACRYLATE/UREIDOACRYLATE AMIDOHYDROLASE-RELATED"/>
    <property type="match status" value="1"/>
</dbReference>
<dbReference type="RefSeq" id="WP_083433922.1">
    <property type="nucleotide sequence ID" value="NZ_HG764815.1"/>
</dbReference>
<gene>
    <name evidence="3" type="primary">dhbB</name>
    <name evidence="3" type="ORF">BN11_4980007</name>
</gene>
<comment type="caution">
    <text evidence="3">The sequence shown here is derived from an EMBL/GenBank/DDBJ whole genome shotgun (WGS) entry which is preliminary data.</text>
</comment>
<protein>
    <submittedName>
        <fullName evidence="3">Isochorismatase hydrolase</fullName>
        <ecNumber evidence="3">3.3.2.1</ecNumber>
    </submittedName>
</protein>
<dbReference type="PANTHER" id="PTHR43540:SF7">
    <property type="entry name" value="ISOCHORISMATASE FAMILY PROTEIN YECD"/>
    <property type="match status" value="1"/>
</dbReference>
<evidence type="ECO:0000256" key="1">
    <source>
        <dbReference type="ARBA" id="ARBA00022801"/>
    </source>
</evidence>
<sequence length="172" mass="18639">MSRNVSVRSDIALVAIDLMERVVMAPARPHSGLDVVTRTIVLAEALRAKGGHVVWVRSERPTPTQPPGSDLVPLARPQPEDLIVVKRTWGAFTATGLHERLQARGVTTLWLTGIATSNGVESTGRAADELGYRLVFVEDAMTAPVEGEHEHSVSVIFPRLGNVVRHSQLIGD</sequence>
<dbReference type="EMBL" id="CAJA01000443">
    <property type="protein sequence ID" value="CCH74933.1"/>
    <property type="molecule type" value="Genomic_DNA"/>
</dbReference>
<dbReference type="InterPro" id="IPR050272">
    <property type="entry name" value="Isochorismatase-like_hydrls"/>
</dbReference>
<name>W6JZD1_9MICO</name>
<evidence type="ECO:0000313" key="3">
    <source>
        <dbReference type="EMBL" id="CCH74933.1"/>
    </source>
</evidence>
<dbReference type="Proteomes" id="UP000035763">
    <property type="component" value="Unassembled WGS sequence"/>
</dbReference>
<dbReference type="STRING" id="1193182.BN11_4980007"/>
<accession>W6JZD1</accession>
<dbReference type="EC" id="3.3.2.1" evidence="3"/>
<proteinExistence type="predicted"/>
<dbReference type="AlphaFoldDB" id="W6JZD1"/>
<keyword evidence="4" id="KW-1185">Reference proteome</keyword>
<dbReference type="InterPro" id="IPR036380">
    <property type="entry name" value="Isochorismatase-like_sf"/>
</dbReference>
<reference evidence="3 4" key="1">
    <citation type="journal article" date="2013" name="ISME J.">
        <title>A metabolic model for members of the genus Tetrasphaera involved in enhanced biological phosphorus removal.</title>
        <authorList>
            <person name="Kristiansen R."/>
            <person name="Nguyen H.T.T."/>
            <person name="Saunders A.M."/>
            <person name="Nielsen J.L."/>
            <person name="Wimmer R."/>
            <person name="Le V.Q."/>
            <person name="McIlroy S.J."/>
            <person name="Petrovski S."/>
            <person name="Seviour R.J."/>
            <person name="Calteau A."/>
            <person name="Nielsen K.L."/>
            <person name="Nielsen P.H."/>
        </authorList>
    </citation>
    <scope>NUCLEOTIDE SEQUENCE [LARGE SCALE GENOMIC DNA]</scope>
    <source>
        <strain evidence="3 4">Ben110</strain>
    </source>
</reference>
<evidence type="ECO:0000259" key="2">
    <source>
        <dbReference type="Pfam" id="PF00857"/>
    </source>
</evidence>
<dbReference type="Gene3D" id="3.40.50.850">
    <property type="entry name" value="Isochorismatase-like"/>
    <property type="match status" value="1"/>
</dbReference>
<organism evidence="3 4">
    <name type="scientific">Nostocoides australiense Ben110</name>
    <dbReference type="NCBI Taxonomy" id="1193182"/>
    <lineage>
        <taxon>Bacteria</taxon>
        <taxon>Bacillati</taxon>
        <taxon>Actinomycetota</taxon>
        <taxon>Actinomycetes</taxon>
        <taxon>Micrococcales</taxon>
        <taxon>Intrasporangiaceae</taxon>
        <taxon>Nostocoides</taxon>
    </lineage>
</organism>
<dbReference type="InterPro" id="IPR000868">
    <property type="entry name" value="Isochorismatase-like_dom"/>
</dbReference>